<organism evidence="1 2">
    <name type="scientific">Dyadobacter chenwenxiniae</name>
    <dbReference type="NCBI Taxonomy" id="2906456"/>
    <lineage>
        <taxon>Bacteria</taxon>
        <taxon>Pseudomonadati</taxon>
        <taxon>Bacteroidota</taxon>
        <taxon>Cytophagia</taxon>
        <taxon>Cytophagales</taxon>
        <taxon>Spirosomataceae</taxon>
        <taxon>Dyadobacter</taxon>
    </lineage>
</organism>
<proteinExistence type="predicted"/>
<protein>
    <submittedName>
        <fullName evidence="1">Uncharacterized protein</fullName>
    </submittedName>
</protein>
<dbReference type="Proteomes" id="UP001139000">
    <property type="component" value="Unassembled WGS sequence"/>
</dbReference>
<dbReference type="RefSeq" id="WP_234654133.1">
    <property type="nucleotide sequence ID" value="NZ_CP094997.1"/>
</dbReference>
<evidence type="ECO:0000313" key="2">
    <source>
        <dbReference type="Proteomes" id="UP001139000"/>
    </source>
</evidence>
<reference evidence="1" key="1">
    <citation type="submission" date="2021-12" db="EMBL/GenBank/DDBJ databases">
        <title>Novel species in genus Dyadobacter.</title>
        <authorList>
            <person name="Ma C."/>
        </authorList>
    </citation>
    <scope>NUCLEOTIDE SEQUENCE</scope>
    <source>
        <strain evidence="1">LJ419</strain>
    </source>
</reference>
<accession>A0A9X1TDS5</accession>
<sequence>MNDVASKMGIMIKRPATMSALELIEWKKKSLERAREYLFSIGQPLVYYRKDGTPVAEYSDGRIEKL</sequence>
<name>A0A9X1TDS5_9BACT</name>
<comment type="caution">
    <text evidence="1">The sequence shown here is derived from an EMBL/GenBank/DDBJ whole genome shotgun (WGS) entry which is preliminary data.</text>
</comment>
<gene>
    <name evidence="1" type="ORF">LXM26_06040</name>
</gene>
<evidence type="ECO:0000313" key="1">
    <source>
        <dbReference type="EMBL" id="MCF0061044.1"/>
    </source>
</evidence>
<keyword evidence="2" id="KW-1185">Reference proteome</keyword>
<dbReference type="AlphaFoldDB" id="A0A9X1TDS5"/>
<dbReference type="EMBL" id="JAJTTC010000001">
    <property type="protein sequence ID" value="MCF0061044.1"/>
    <property type="molecule type" value="Genomic_DNA"/>
</dbReference>